<feature type="region of interest" description="Disordered" evidence="2">
    <location>
        <begin position="217"/>
        <end position="245"/>
    </location>
</feature>
<dbReference type="SUPFAM" id="SSF63491">
    <property type="entry name" value="BAG domain"/>
    <property type="match status" value="1"/>
</dbReference>
<feature type="compositionally biased region" description="Basic and acidic residues" evidence="2">
    <location>
        <begin position="649"/>
        <end position="660"/>
    </location>
</feature>
<sequence length="1194" mass="131074">MYPAYGGMSSFPYQTTQMPSTQYYYPSWEAAPPQVKADPATAGPSSMYGSWPQNYGHPAPAQCPNCCNHAQYPPAYYNFRPPYPHFASPPLAYGHNYGGFPSYPVNYVPPPHYAAELPRYEYDKNAPREFHCCGCHYHPCHVKEDKHVKIEEHEPEVETKKIESLVPAGANNYTQPILWIPPGDTTNKERQQQLLPRRVVENEPDRQQISPYYVKKPQWQRRPTESEAGEHVESPLVKKPQQSVKTIEQEPNVRYGWIPLDMNSFKELLEGGQGKKARERESKGADGKHIQDGENKELNKQFRLPIFWMPYGGQGENDVKGQQAKDVGETPGKEASPTFKIIPMRFEQPENEPEKIKTALGDDDSGVGGRAPVKTIPVRQSEESVPKQLTEEEQKDEGKSVKNAEGNGNGHSSSPKKSKLPPICLRVDPPKKKNGNGSSRSPSPPADKKRQESEEPKTGGSKKEIKVTEAVDKGSSRSKIEVSCKAGEAKKEKAEGDIEKKGVEGQQSQEAKECKPQEAKKPAQKVLSEQEAATIIQSAYRGYDVRRWEPLKKLRQIAKIREEAAEVKKRIEDLDSCTGSSVGEKEKATVAETIMKLLLKLDTIQGLPPSFRDVRRSVAKELITLQEKLDWIINKKSTPVSQEPSTAEEPSKVSGKDEGSKGVVETVEELSKVSSQLEGSKVIETVKEHSSVSGLDGSSRNIGKTAESSKVPSQLESLAGEEKGAKTCTEDGDVLKLNEVSAAPLLTSQAVVGGSEETSETSPVGMETQSEPHDEIASSPPVPTVADSLIDVKKEESDASEIVQGKPPAGSLDQHASIGTIENTTEQVGVASGHNDEQVNVHAEVTEKVIEDKHEISDVDLNSGTALRVECIEYAHNSPASKAPEVDLASVEKDEESTRQAELPQGVTEEGVREWTSDEPTAETLTRDEEKDQSADVKDEATMVIEPESCNPESTDSTSLEAQKVQEADPVHVGTLILEQSEHGPKESTAENLASVEAGSQVGDIPRASTEEVDEAKHSLTVDGDCDATMTSRENEVSRNEDAHEFVGGDQERTLEEKVRVLDQQTVCDHENLKDQSVRSGNEAPQIVPQESKHEEKAPKESKEGQEEEQLDKQITEENEKLRGMLERLIASGKEQQDLISTLSGKVKDLEKQLARKKKMKSAKRPRVLISRASCGNGKPSNGSLGGGPMGIAS</sequence>
<dbReference type="Pfam" id="PF02179">
    <property type="entry name" value="BAG"/>
    <property type="match status" value="1"/>
</dbReference>
<feature type="compositionally biased region" description="Basic and acidic residues" evidence="2">
    <location>
        <begin position="890"/>
        <end position="899"/>
    </location>
</feature>
<organism evidence="4 5">
    <name type="scientific">Carnegiea gigantea</name>
    <dbReference type="NCBI Taxonomy" id="171969"/>
    <lineage>
        <taxon>Eukaryota</taxon>
        <taxon>Viridiplantae</taxon>
        <taxon>Streptophyta</taxon>
        <taxon>Embryophyta</taxon>
        <taxon>Tracheophyta</taxon>
        <taxon>Spermatophyta</taxon>
        <taxon>Magnoliopsida</taxon>
        <taxon>eudicotyledons</taxon>
        <taxon>Gunneridae</taxon>
        <taxon>Pentapetalae</taxon>
        <taxon>Caryophyllales</taxon>
        <taxon>Cactineae</taxon>
        <taxon>Cactaceae</taxon>
        <taxon>Cactoideae</taxon>
        <taxon>Echinocereeae</taxon>
        <taxon>Carnegiea</taxon>
    </lineage>
</organism>
<feature type="compositionally biased region" description="Gly residues" evidence="2">
    <location>
        <begin position="1184"/>
        <end position="1194"/>
    </location>
</feature>
<feature type="compositionally biased region" description="Basic residues" evidence="2">
    <location>
        <begin position="1155"/>
        <end position="1167"/>
    </location>
</feature>
<feature type="compositionally biased region" description="Basic and acidic residues" evidence="2">
    <location>
        <begin position="380"/>
        <end position="402"/>
    </location>
</feature>
<comment type="caution">
    <text evidence="4">The sequence shown here is derived from an EMBL/GenBank/DDBJ whole genome shotgun (WGS) entry which is preliminary data.</text>
</comment>
<feature type="compositionally biased region" description="Polar residues" evidence="2">
    <location>
        <begin position="951"/>
        <end position="961"/>
    </location>
</feature>
<evidence type="ECO:0000313" key="4">
    <source>
        <dbReference type="EMBL" id="KAJ8427376.1"/>
    </source>
</evidence>
<feature type="region of interest" description="Disordered" evidence="2">
    <location>
        <begin position="875"/>
        <end position="962"/>
    </location>
</feature>
<dbReference type="OrthoDB" id="787121at2759"/>
<evidence type="ECO:0000259" key="3">
    <source>
        <dbReference type="PROSITE" id="PS51035"/>
    </source>
</evidence>
<dbReference type="GO" id="GO:0009506">
    <property type="term" value="C:plasmodesma"/>
    <property type="evidence" value="ECO:0007669"/>
    <property type="project" value="TreeGrafter"/>
</dbReference>
<evidence type="ECO:0000313" key="5">
    <source>
        <dbReference type="Proteomes" id="UP001153076"/>
    </source>
</evidence>
<dbReference type="InterPro" id="IPR036533">
    <property type="entry name" value="BAG_dom_sf"/>
</dbReference>
<gene>
    <name evidence="4" type="ORF">Cgig2_000505</name>
</gene>
<feature type="region of interest" description="Disordered" evidence="2">
    <location>
        <begin position="981"/>
        <end position="1052"/>
    </location>
</feature>
<feature type="region of interest" description="Disordered" evidence="2">
    <location>
        <begin position="1065"/>
        <end position="1120"/>
    </location>
</feature>
<protein>
    <recommendedName>
        <fullName evidence="3">BAG domain-containing protein</fullName>
    </recommendedName>
</protein>
<accession>A0A9Q1GUW6</accession>
<feature type="region of interest" description="Disordered" evidence="2">
    <location>
        <begin position="270"/>
        <end position="297"/>
    </location>
</feature>
<name>A0A9Q1GUW6_9CARY</name>
<feature type="compositionally biased region" description="Polar residues" evidence="2">
    <location>
        <begin position="636"/>
        <end position="645"/>
    </location>
</feature>
<dbReference type="CDD" id="cd23767">
    <property type="entry name" value="IQCD"/>
    <property type="match status" value="1"/>
</dbReference>
<feature type="compositionally biased region" description="Basic and acidic residues" evidence="2">
    <location>
        <begin position="1033"/>
        <end position="1052"/>
    </location>
</feature>
<feature type="compositionally biased region" description="Basic and acidic residues" evidence="2">
    <location>
        <begin position="925"/>
        <end position="941"/>
    </location>
</feature>
<dbReference type="FunFam" id="1.20.58.120:FF:000010">
    <property type="entry name" value="BAG family molecular chaperone regulator 6"/>
    <property type="match status" value="1"/>
</dbReference>
<feature type="domain" description="BAG" evidence="3">
    <location>
        <begin position="556"/>
        <end position="633"/>
    </location>
</feature>
<dbReference type="PANTHER" id="PTHR33322">
    <property type="entry name" value="BAG DOMAIN CONTAINING PROTEIN, EXPRESSED"/>
    <property type="match status" value="1"/>
</dbReference>
<reference evidence="4" key="1">
    <citation type="submission" date="2022-04" db="EMBL/GenBank/DDBJ databases">
        <title>Carnegiea gigantea Genome sequencing and assembly v2.</title>
        <authorList>
            <person name="Copetti D."/>
            <person name="Sanderson M.J."/>
            <person name="Burquez A."/>
            <person name="Wojciechowski M.F."/>
        </authorList>
    </citation>
    <scope>NUCLEOTIDE SEQUENCE</scope>
    <source>
        <strain evidence="4">SGP5-SGP5p</strain>
        <tissue evidence="4">Aerial part</tissue>
    </source>
</reference>
<feature type="compositionally biased region" description="Basic and acidic residues" evidence="2">
    <location>
        <begin position="510"/>
        <end position="521"/>
    </location>
</feature>
<dbReference type="Gene3D" id="1.20.58.120">
    <property type="entry name" value="BAG domain"/>
    <property type="match status" value="1"/>
</dbReference>
<dbReference type="PANTHER" id="PTHR33322:SF16">
    <property type="entry name" value="BAG FAMILY MOLECULAR CHAPERONE REGULATOR 6"/>
    <property type="match status" value="1"/>
</dbReference>
<dbReference type="Proteomes" id="UP001153076">
    <property type="component" value="Unassembled WGS sequence"/>
</dbReference>
<dbReference type="AlphaFoldDB" id="A0A9Q1GUW6"/>
<feature type="compositionally biased region" description="Basic and acidic residues" evidence="2">
    <location>
        <begin position="276"/>
        <end position="297"/>
    </location>
</feature>
<feature type="compositionally biased region" description="Basic and acidic residues" evidence="2">
    <location>
        <begin position="222"/>
        <end position="233"/>
    </location>
</feature>
<feature type="compositionally biased region" description="Basic and acidic residues" evidence="2">
    <location>
        <begin position="1068"/>
        <end position="1077"/>
    </location>
</feature>
<dbReference type="SMART" id="SM00264">
    <property type="entry name" value="BAG"/>
    <property type="match status" value="1"/>
</dbReference>
<proteinExistence type="predicted"/>
<feature type="region of interest" description="Disordered" evidence="2">
    <location>
        <begin position="1153"/>
        <end position="1194"/>
    </location>
</feature>
<feature type="compositionally biased region" description="Polar residues" evidence="2">
    <location>
        <begin position="691"/>
        <end position="716"/>
    </location>
</feature>
<dbReference type="GO" id="GO:0006457">
    <property type="term" value="P:protein folding"/>
    <property type="evidence" value="ECO:0007669"/>
    <property type="project" value="TreeGrafter"/>
</dbReference>
<dbReference type="EMBL" id="JAKOGI010001152">
    <property type="protein sequence ID" value="KAJ8427376.1"/>
    <property type="molecule type" value="Genomic_DNA"/>
</dbReference>
<dbReference type="PROSITE" id="PS50096">
    <property type="entry name" value="IQ"/>
    <property type="match status" value="1"/>
</dbReference>
<feature type="region of interest" description="Disordered" evidence="2">
    <location>
        <begin position="636"/>
        <end position="728"/>
    </location>
</feature>
<feature type="region of interest" description="Disordered" evidence="2">
    <location>
        <begin position="313"/>
        <end position="525"/>
    </location>
</feature>
<keyword evidence="5" id="KW-1185">Reference proteome</keyword>
<keyword evidence="1" id="KW-0143">Chaperone</keyword>
<feature type="compositionally biased region" description="Basic and acidic residues" evidence="2">
    <location>
        <begin position="446"/>
        <end position="503"/>
    </location>
</feature>
<feature type="region of interest" description="Disordered" evidence="2">
    <location>
        <begin position="748"/>
        <end position="814"/>
    </location>
</feature>
<dbReference type="InterPro" id="IPR003103">
    <property type="entry name" value="BAG_domain"/>
</dbReference>
<dbReference type="PROSITE" id="PS51035">
    <property type="entry name" value="BAG"/>
    <property type="match status" value="1"/>
</dbReference>
<dbReference type="GO" id="GO:0051087">
    <property type="term" value="F:protein-folding chaperone binding"/>
    <property type="evidence" value="ECO:0007669"/>
    <property type="project" value="InterPro"/>
</dbReference>
<dbReference type="InterPro" id="IPR040400">
    <property type="entry name" value="BAG5/6/7/8"/>
</dbReference>
<evidence type="ECO:0000256" key="2">
    <source>
        <dbReference type="SAM" id="MobiDB-lite"/>
    </source>
</evidence>
<feature type="compositionally biased region" description="Basic and acidic residues" evidence="2">
    <location>
        <begin position="1091"/>
        <end position="1120"/>
    </location>
</feature>
<evidence type="ECO:0000256" key="1">
    <source>
        <dbReference type="ARBA" id="ARBA00023186"/>
    </source>
</evidence>